<accession>A0A1J1I4W6</accession>
<dbReference type="AlphaFoldDB" id="A0A1J1I4W6"/>
<name>A0A1J1I4W6_9DIPT</name>
<organism evidence="1 2">
    <name type="scientific">Clunio marinus</name>
    <dbReference type="NCBI Taxonomy" id="568069"/>
    <lineage>
        <taxon>Eukaryota</taxon>
        <taxon>Metazoa</taxon>
        <taxon>Ecdysozoa</taxon>
        <taxon>Arthropoda</taxon>
        <taxon>Hexapoda</taxon>
        <taxon>Insecta</taxon>
        <taxon>Pterygota</taxon>
        <taxon>Neoptera</taxon>
        <taxon>Endopterygota</taxon>
        <taxon>Diptera</taxon>
        <taxon>Nematocera</taxon>
        <taxon>Chironomoidea</taxon>
        <taxon>Chironomidae</taxon>
        <taxon>Clunio</taxon>
    </lineage>
</organism>
<evidence type="ECO:0000313" key="2">
    <source>
        <dbReference type="Proteomes" id="UP000183832"/>
    </source>
</evidence>
<dbReference type="Proteomes" id="UP000183832">
    <property type="component" value="Unassembled WGS sequence"/>
</dbReference>
<reference evidence="1 2" key="1">
    <citation type="submission" date="2015-04" db="EMBL/GenBank/DDBJ databases">
        <authorList>
            <person name="Syromyatnikov M.Y."/>
            <person name="Popov V.N."/>
        </authorList>
    </citation>
    <scope>NUCLEOTIDE SEQUENCE [LARGE SCALE GENOMIC DNA]</scope>
</reference>
<keyword evidence="2" id="KW-1185">Reference proteome</keyword>
<proteinExistence type="predicted"/>
<gene>
    <name evidence="1" type="ORF">CLUMA_CG008136</name>
</gene>
<dbReference type="EMBL" id="CVRI01000039">
    <property type="protein sequence ID" value="CRK94636.1"/>
    <property type="molecule type" value="Genomic_DNA"/>
</dbReference>
<sequence length="40" mass="4943">MNKRLNPKKITQKNVRKVEKIFQCKENLISFFLNVFQRNF</sequence>
<evidence type="ECO:0000313" key="1">
    <source>
        <dbReference type="EMBL" id="CRK94636.1"/>
    </source>
</evidence>
<feature type="non-terminal residue" evidence="1">
    <location>
        <position position="40"/>
    </location>
</feature>
<protein>
    <submittedName>
        <fullName evidence="1">CLUMA_CG008136, isoform A</fullName>
    </submittedName>
</protein>